<keyword evidence="2" id="KW-1185">Reference proteome</keyword>
<dbReference type="Gene3D" id="2.40.30.10">
    <property type="entry name" value="Translation factors"/>
    <property type="match status" value="1"/>
</dbReference>
<accession>A0ABV2BRR5</accession>
<dbReference type="InterPro" id="IPR017938">
    <property type="entry name" value="Riboflavin_synthase-like_b-brl"/>
</dbReference>
<protein>
    <submittedName>
        <fullName evidence="1">FAD-binding oxidoreductase</fullName>
    </submittedName>
</protein>
<dbReference type="SUPFAM" id="SSF52343">
    <property type="entry name" value="Ferredoxin reductase-like, C-terminal NADP-linked domain"/>
    <property type="match status" value="1"/>
</dbReference>
<dbReference type="Gene3D" id="3.40.50.80">
    <property type="entry name" value="Nucleotide-binding domain of ferredoxin-NADP reductase (FNR) module"/>
    <property type="match status" value="1"/>
</dbReference>
<dbReference type="InterPro" id="IPR017927">
    <property type="entry name" value="FAD-bd_FR_type"/>
</dbReference>
<dbReference type="Pfam" id="PF00175">
    <property type="entry name" value="NAD_binding_1"/>
    <property type="match status" value="1"/>
</dbReference>
<dbReference type="Proteomes" id="UP001548189">
    <property type="component" value="Unassembled WGS sequence"/>
</dbReference>
<dbReference type="InterPro" id="IPR008333">
    <property type="entry name" value="Cbr1-like_FAD-bd_dom"/>
</dbReference>
<dbReference type="InterPro" id="IPR039261">
    <property type="entry name" value="FNR_nucleotide-bd"/>
</dbReference>
<organism evidence="1 2">
    <name type="scientific">Aliikangiella maris</name>
    <dbReference type="NCBI Taxonomy" id="3162458"/>
    <lineage>
        <taxon>Bacteria</taxon>
        <taxon>Pseudomonadati</taxon>
        <taxon>Pseudomonadota</taxon>
        <taxon>Gammaproteobacteria</taxon>
        <taxon>Oceanospirillales</taxon>
        <taxon>Pleioneaceae</taxon>
        <taxon>Aliikangiella</taxon>
    </lineage>
</organism>
<dbReference type="Pfam" id="PF00970">
    <property type="entry name" value="FAD_binding_6"/>
    <property type="match status" value="1"/>
</dbReference>
<reference evidence="1 2" key="1">
    <citation type="submission" date="2024-06" db="EMBL/GenBank/DDBJ databases">
        <authorList>
            <person name="Li F."/>
        </authorList>
    </citation>
    <scope>NUCLEOTIDE SEQUENCE [LARGE SCALE GENOMIC DNA]</scope>
    <source>
        <strain evidence="1 2">GXAS 311</strain>
    </source>
</reference>
<dbReference type="PANTHER" id="PTHR47354">
    <property type="entry name" value="NADH OXIDOREDUCTASE HCR"/>
    <property type="match status" value="1"/>
</dbReference>
<gene>
    <name evidence="1" type="ORF">ABVT43_05725</name>
</gene>
<comment type="caution">
    <text evidence="1">The sequence shown here is derived from an EMBL/GenBank/DDBJ whole genome shotgun (WGS) entry which is preliminary data.</text>
</comment>
<sequence>MFSTTSHIGRKSQMKPTSRHLLPIRNDSFFQSLMGINLRIDALFGHRFSRSSKPVNSANPKTLNNAFQSVEGKNKLGAARLVDKYFYTEDICRIRLEPIDALDYHAGQFINLQTSESCNRSYAITNTPLEGDYLELHIRRKLNGEMSNWLLDEFEVNDYIHFSSAMGNCYYAQQHRKRPLVFISTGAGAGGLYGIVKDALHHEHQGPMYFYHGCRDNESLYLTHLLTELQNETSNFYYLPSITREKSSDTVLHGRCNQYVMANLMLFSNAVFYISGNAGMVKDTRSQLIEKGIQPKDILVMPFESKDLRKTPRDQ</sequence>
<dbReference type="InterPro" id="IPR001433">
    <property type="entry name" value="OxRdtase_FAD/NAD-bd"/>
</dbReference>
<dbReference type="PANTHER" id="PTHR47354:SF5">
    <property type="entry name" value="PROTEIN RFBI"/>
    <property type="match status" value="1"/>
</dbReference>
<dbReference type="SUPFAM" id="SSF63380">
    <property type="entry name" value="Riboflavin synthase domain-like"/>
    <property type="match status" value="1"/>
</dbReference>
<dbReference type="PROSITE" id="PS51384">
    <property type="entry name" value="FAD_FR"/>
    <property type="match status" value="1"/>
</dbReference>
<dbReference type="PRINTS" id="PR00410">
    <property type="entry name" value="PHEHYDRXLASE"/>
</dbReference>
<name>A0ABV2BRR5_9GAMM</name>
<evidence type="ECO:0000313" key="1">
    <source>
        <dbReference type="EMBL" id="MET1254619.1"/>
    </source>
</evidence>
<proteinExistence type="predicted"/>
<evidence type="ECO:0000313" key="2">
    <source>
        <dbReference type="Proteomes" id="UP001548189"/>
    </source>
</evidence>
<dbReference type="InterPro" id="IPR050415">
    <property type="entry name" value="MRET"/>
</dbReference>
<dbReference type="EMBL" id="JBEVCJ010000004">
    <property type="protein sequence ID" value="MET1254619.1"/>
    <property type="molecule type" value="Genomic_DNA"/>
</dbReference>